<organism evidence="2 3">
    <name type="scientific">Quercus lobata</name>
    <name type="common">Valley oak</name>
    <dbReference type="NCBI Taxonomy" id="97700"/>
    <lineage>
        <taxon>Eukaryota</taxon>
        <taxon>Viridiplantae</taxon>
        <taxon>Streptophyta</taxon>
        <taxon>Embryophyta</taxon>
        <taxon>Tracheophyta</taxon>
        <taxon>Spermatophyta</taxon>
        <taxon>Magnoliopsida</taxon>
        <taxon>eudicotyledons</taxon>
        <taxon>Gunneridae</taxon>
        <taxon>Pentapetalae</taxon>
        <taxon>rosids</taxon>
        <taxon>fabids</taxon>
        <taxon>Fagales</taxon>
        <taxon>Fagaceae</taxon>
        <taxon>Quercus</taxon>
    </lineage>
</organism>
<sequence length="236" mass="27770">MAHLGGEPKYLWGKIDPKNFGVGNDVEILADEIKAVLKIEEDKESNLDDVDMIMEDNDAVKVEPNYGFSGTIMQMEPKYETMSLAALSIGSHWLQDKIFEAFVHTELAESFKIANDVFKILAEGDDWDVDWMQWRLLLLFRYYDFPPLQFRIFGFIKFLLRNRLKIVWCIRLSRARFDVEEWKKIEEKMVEMGPELATIVDQLRATRTSAKERERNLKKLIREEARQIWEEGERTG</sequence>
<evidence type="ECO:0000313" key="3">
    <source>
        <dbReference type="Proteomes" id="UP000594261"/>
    </source>
</evidence>
<evidence type="ECO:0000313" key="2">
    <source>
        <dbReference type="EnsemblPlants" id="QL10p013523:mrna:CDS:1"/>
    </source>
</evidence>
<dbReference type="Gramene" id="QL10p013523:mrna">
    <property type="protein sequence ID" value="QL10p013523:mrna:CDS:1"/>
    <property type="gene ID" value="QL10p013523"/>
</dbReference>
<reference evidence="2 3" key="1">
    <citation type="journal article" date="2016" name="G3 (Bethesda)">
        <title>First Draft Assembly and Annotation of the Genome of a California Endemic Oak Quercus lobata Nee (Fagaceae).</title>
        <authorList>
            <person name="Sork V.L."/>
            <person name="Fitz-Gibbon S.T."/>
            <person name="Puiu D."/>
            <person name="Crepeau M."/>
            <person name="Gugger P.F."/>
            <person name="Sherman R."/>
            <person name="Stevens K."/>
            <person name="Langley C.H."/>
            <person name="Pellegrini M."/>
            <person name="Salzberg S.L."/>
        </authorList>
    </citation>
    <scope>NUCLEOTIDE SEQUENCE [LARGE SCALE GENOMIC DNA]</scope>
    <source>
        <strain evidence="2 3">cv. SW786</strain>
    </source>
</reference>
<name>A0A7N2MMG0_QUELO</name>
<dbReference type="InParanoid" id="A0A7N2MMG0"/>
<dbReference type="AlphaFoldDB" id="A0A7N2MMG0"/>
<feature type="domain" description="Brr2 N-terminal helicase PWI" evidence="1">
    <location>
        <begin position="82"/>
        <end position="203"/>
    </location>
</feature>
<dbReference type="Proteomes" id="UP000594261">
    <property type="component" value="Chromosome 10"/>
</dbReference>
<dbReference type="EMBL" id="LRBV02000010">
    <property type="status" value="NOT_ANNOTATED_CDS"/>
    <property type="molecule type" value="Genomic_DNA"/>
</dbReference>
<protein>
    <recommendedName>
        <fullName evidence="1">Brr2 N-terminal helicase PWI domain-containing protein</fullName>
    </recommendedName>
</protein>
<evidence type="ECO:0000259" key="1">
    <source>
        <dbReference type="Pfam" id="PF18149"/>
    </source>
</evidence>
<proteinExistence type="predicted"/>
<accession>A0A7N2MMG0</accession>
<keyword evidence="3" id="KW-1185">Reference proteome</keyword>
<dbReference type="EnsemblPlants" id="QL10p013523:mrna">
    <property type="protein sequence ID" value="QL10p013523:mrna:CDS:1"/>
    <property type="gene ID" value="QL10p013523"/>
</dbReference>
<dbReference type="Pfam" id="PF18149">
    <property type="entry name" value="Helicase_PWI"/>
    <property type="match status" value="1"/>
</dbReference>
<reference evidence="2" key="2">
    <citation type="submission" date="2021-01" db="UniProtKB">
        <authorList>
            <consortium name="EnsemblPlants"/>
        </authorList>
    </citation>
    <scope>IDENTIFICATION</scope>
</reference>
<dbReference type="InterPro" id="IPR041094">
    <property type="entry name" value="Brr2_helicase_PWI"/>
</dbReference>